<dbReference type="FunFam" id="2.40.170.20:FF:000005">
    <property type="entry name" value="TonB-dependent siderophore receptor"/>
    <property type="match status" value="1"/>
</dbReference>
<comment type="similarity">
    <text evidence="2 13 14">Belongs to the TonB-dependent receptor family.</text>
</comment>
<evidence type="ECO:0000256" key="7">
    <source>
        <dbReference type="ARBA" id="ARBA00022729"/>
    </source>
</evidence>
<dbReference type="InterPro" id="IPR021731">
    <property type="entry name" value="AMIN_dom"/>
</dbReference>
<evidence type="ECO:0000313" key="19">
    <source>
        <dbReference type="EMBL" id="QXE24822.1"/>
    </source>
</evidence>
<evidence type="ECO:0000256" key="11">
    <source>
        <dbReference type="ARBA" id="ARBA00023136"/>
    </source>
</evidence>
<feature type="compositionally biased region" description="Pro residues" evidence="15">
    <location>
        <begin position="290"/>
        <end position="302"/>
    </location>
</feature>
<feature type="region of interest" description="Disordered" evidence="15">
    <location>
        <begin position="284"/>
        <end position="328"/>
    </location>
</feature>
<dbReference type="InterPro" id="IPR010105">
    <property type="entry name" value="TonB_sidphr_rcpt"/>
</dbReference>
<keyword evidence="5" id="KW-0410">Iron transport</keyword>
<dbReference type="KEGG" id="rsin:B6N60_03532"/>
<feature type="domain" description="AMIN" evidence="18">
    <location>
        <begin position="182"/>
        <end position="278"/>
    </location>
</feature>
<feature type="domain" description="TonB-dependent receptor-like beta-barrel" evidence="16">
    <location>
        <begin position="529"/>
        <end position="965"/>
    </location>
</feature>
<evidence type="ECO:0000259" key="17">
    <source>
        <dbReference type="Pfam" id="PF07715"/>
    </source>
</evidence>
<feature type="compositionally biased region" description="Low complexity" evidence="15">
    <location>
        <begin position="303"/>
        <end position="319"/>
    </location>
</feature>
<dbReference type="GO" id="GO:0009279">
    <property type="term" value="C:cell outer membrane"/>
    <property type="evidence" value="ECO:0007669"/>
    <property type="project" value="UniProtKB-SubCell"/>
</dbReference>
<keyword evidence="6 13" id="KW-0812">Transmembrane</keyword>
<keyword evidence="7" id="KW-0732">Signal</keyword>
<dbReference type="InterPro" id="IPR000531">
    <property type="entry name" value="Beta-barrel_TonB"/>
</dbReference>
<evidence type="ECO:0000256" key="6">
    <source>
        <dbReference type="ARBA" id="ARBA00022692"/>
    </source>
</evidence>
<evidence type="ECO:0000256" key="4">
    <source>
        <dbReference type="ARBA" id="ARBA00022452"/>
    </source>
</evidence>
<evidence type="ECO:0000256" key="2">
    <source>
        <dbReference type="ARBA" id="ARBA00009810"/>
    </source>
</evidence>
<comment type="subcellular location">
    <subcellularLocation>
        <location evidence="1 13">Cell outer membrane</location>
        <topology evidence="1 13">Multi-pass membrane protein</topology>
    </subcellularLocation>
</comment>
<keyword evidence="20" id="KW-1185">Reference proteome</keyword>
<dbReference type="Pfam" id="PF07715">
    <property type="entry name" value="Plug"/>
    <property type="match status" value="1"/>
</dbReference>
<dbReference type="NCBIfam" id="TIGR01783">
    <property type="entry name" value="TonB-siderophor"/>
    <property type="match status" value="1"/>
</dbReference>
<organism evidence="19 20">
    <name type="scientific">Richelia sinica FACHB-800</name>
    <dbReference type="NCBI Taxonomy" id="1357546"/>
    <lineage>
        <taxon>Bacteria</taxon>
        <taxon>Bacillati</taxon>
        <taxon>Cyanobacteriota</taxon>
        <taxon>Cyanophyceae</taxon>
        <taxon>Nostocales</taxon>
        <taxon>Nostocaceae</taxon>
        <taxon>Richelia</taxon>
    </lineage>
</organism>
<evidence type="ECO:0000256" key="12">
    <source>
        <dbReference type="ARBA" id="ARBA00023237"/>
    </source>
</evidence>
<feature type="domain" description="TonB-dependent receptor plug" evidence="17">
    <location>
        <begin position="356"/>
        <end position="456"/>
    </location>
</feature>
<dbReference type="Gene3D" id="2.170.130.10">
    <property type="entry name" value="TonB-dependent receptor, plug domain"/>
    <property type="match status" value="1"/>
</dbReference>
<dbReference type="EMBL" id="CP021056">
    <property type="protein sequence ID" value="QXE24822.1"/>
    <property type="molecule type" value="Genomic_DNA"/>
</dbReference>
<dbReference type="Pfam" id="PF11741">
    <property type="entry name" value="AMIN"/>
    <property type="match status" value="2"/>
</dbReference>
<evidence type="ECO:0000256" key="10">
    <source>
        <dbReference type="ARBA" id="ARBA00023077"/>
    </source>
</evidence>
<dbReference type="GO" id="GO:0038023">
    <property type="term" value="F:signaling receptor activity"/>
    <property type="evidence" value="ECO:0007669"/>
    <property type="project" value="InterPro"/>
</dbReference>
<evidence type="ECO:0000259" key="18">
    <source>
        <dbReference type="Pfam" id="PF11741"/>
    </source>
</evidence>
<dbReference type="CDD" id="cd01347">
    <property type="entry name" value="ligand_gated_channel"/>
    <property type="match status" value="1"/>
</dbReference>
<dbReference type="AlphaFoldDB" id="A0A975Y623"/>
<sequence length="994" mass="109308">MKLELIKEIHSVGLVLAIISGLVQPAQGAEQTKAISTVQDKEQYSTSAAQLFAQSNNVVKVTGIKVNTTAKGIEVILESPNIEALKPVNKSQNNNFIVDIPNAVLSLPKAQTFTQANPAPGIAAVSLTQADAKTIRLTVTGEKGLPTAELFDGDEGLIFELAPVASVTTTPQQSQTLVKITAVNFNTTNNGLEIILATPEGDKLQVSPQKDGNTFIVDIPSAQLSLPNGDTVSQKQPIAGVSDITVTNLNSSTIRLSVTGTDNTPTVELFDSDDGLIFGVTSTASAPQPEAQPTPTPTPQPETQPEAQPTPTTQSNNQTAEPTAPETPIELVVTGDKDGSYLIPEATTAAKIDAPLRDIPASVQVIPKEVIEDRQVVRLSELANNVSGVQQQSGYGGLSSSGYFIRGFESSFESLRNGFKDFGFTSPRDVANIERVEFLKGPASVLYGSANNPGGVVNTITKKPLAEPFYRASFTAGSYDFYRPTIDVTGPLTEDKSVLYRLNAAYENSRSFRDFHENESFFISPVITWNIGPRTSMTFEYESQKYDYTFDRGLPPGNVFLNLPISRFLGEPDVNQAEFKTNSFTYNLEHQFSNDWKLRQGFNVITTKGNTQIARNANFSEPFLEDDGRTLPRVAQKTDEEQQNISLQTEIGGKLKTGSISHNVLLGLEFSNYRFAYDFANTSIAGIDIFNPVYGAKPGKFERSFYEEYGGETVALYFQNLIEFTPNLKLLAGGRFDWVNSFYRDLAANAYEFESSDSNFSPRVGIVYQPTDSTSLYASWTNSFNPQFFSRSRTNEQFKPETGEQFEVGIKQEFFNKRLSATLAYFDITKNNVLTPDPQDPNFSIQTGEQKSSGLELDITGEILPGWKIIGTYAYTDAYVSQSNNLDQLNDRLQAVPFNSASLWTTYEFQQGNLQGLGFGLGVVYVGEREATLPNSIKLPSYVRTDASIFYRRNNWRAAINVKNLFETKYYESQGFYIVPGAPLTVLGTISFDF</sequence>
<keyword evidence="8" id="KW-0408">Iron</keyword>
<evidence type="ECO:0000313" key="20">
    <source>
        <dbReference type="Proteomes" id="UP000683511"/>
    </source>
</evidence>
<evidence type="ECO:0000256" key="1">
    <source>
        <dbReference type="ARBA" id="ARBA00004571"/>
    </source>
</evidence>
<dbReference type="InterPro" id="IPR039426">
    <property type="entry name" value="TonB-dep_rcpt-like"/>
</dbReference>
<protein>
    <submittedName>
        <fullName evidence="19">Ferrichrome-iron receptor</fullName>
    </submittedName>
</protein>
<dbReference type="PANTHER" id="PTHR32552:SF68">
    <property type="entry name" value="FERRICHROME OUTER MEMBRANE TRANSPORTER_PHAGE RECEPTOR"/>
    <property type="match status" value="1"/>
</dbReference>
<evidence type="ECO:0000256" key="13">
    <source>
        <dbReference type="PROSITE-ProRule" id="PRU01360"/>
    </source>
</evidence>
<evidence type="ECO:0000256" key="14">
    <source>
        <dbReference type="RuleBase" id="RU003357"/>
    </source>
</evidence>
<dbReference type="SUPFAM" id="SSF56935">
    <property type="entry name" value="Porins"/>
    <property type="match status" value="1"/>
</dbReference>
<gene>
    <name evidence="19" type="ORF">B6N60_03532</name>
</gene>
<keyword evidence="3 13" id="KW-0813">Transport</keyword>
<evidence type="ECO:0000256" key="9">
    <source>
        <dbReference type="ARBA" id="ARBA00023065"/>
    </source>
</evidence>
<evidence type="ECO:0000256" key="15">
    <source>
        <dbReference type="SAM" id="MobiDB-lite"/>
    </source>
</evidence>
<accession>A0A975Y623</accession>
<dbReference type="FunFam" id="2.170.130.10:FF:000001">
    <property type="entry name" value="Catecholate siderophore TonB-dependent receptor"/>
    <property type="match status" value="1"/>
</dbReference>
<keyword evidence="12 13" id="KW-0998">Cell outer membrane</keyword>
<dbReference type="GO" id="GO:0015891">
    <property type="term" value="P:siderophore transport"/>
    <property type="evidence" value="ECO:0007669"/>
    <property type="project" value="InterPro"/>
</dbReference>
<dbReference type="InterPro" id="IPR012910">
    <property type="entry name" value="Plug_dom"/>
</dbReference>
<name>A0A975Y623_9NOST</name>
<dbReference type="Gene3D" id="2.40.170.20">
    <property type="entry name" value="TonB-dependent receptor, beta-barrel domain"/>
    <property type="match status" value="1"/>
</dbReference>
<keyword evidence="10 14" id="KW-0798">TonB box</keyword>
<reference evidence="19" key="1">
    <citation type="submission" date="2017-04" db="EMBL/GenBank/DDBJ databases">
        <title>Genome deletions in a multicellular cyanobacterial endosymbiont for morphological adaptation in marine diatoms.</title>
        <authorList>
            <person name="Wang Y."/>
            <person name="Gao H."/>
            <person name="Li R."/>
            <person name="Xu X."/>
        </authorList>
    </citation>
    <scope>NUCLEOTIDE SEQUENCE</scope>
    <source>
        <strain evidence="19">FACHB 800</strain>
    </source>
</reference>
<evidence type="ECO:0000256" key="5">
    <source>
        <dbReference type="ARBA" id="ARBA00022496"/>
    </source>
</evidence>
<dbReference type="PROSITE" id="PS52016">
    <property type="entry name" value="TONB_DEPENDENT_REC_3"/>
    <property type="match status" value="1"/>
</dbReference>
<keyword evidence="11 13" id="KW-0472">Membrane</keyword>
<feature type="domain" description="AMIN" evidence="18">
    <location>
        <begin position="64"/>
        <end position="160"/>
    </location>
</feature>
<dbReference type="InterPro" id="IPR037066">
    <property type="entry name" value="Plug_dom_sf"/>
</dbReference>
<dbReference type="Pfam" id="PF00593">
    <property type="entry name" value="TonB_dep_Rec_b-barrel"/>
    <property type="match status" value="1"/>
</dbReference>
<dbReference type="GO" id="GO:0015344">
    <property type="term" value="F:siderophore uptake transmembrane transporter activity"/>
    <property type="evidence" value="ECO:0007669"/>
    <property type="project" value="TreeGrafter"/>
</dbReference>
<dbReference type="Proteomes" id="UP000683511">
    <property type="component" value="Chromosome"/>
</dbReference>
<evidence type="ECO:0000256" key="3">
    <source>
        <dbReference type="ARBA" id="ARBA00022448"/>
    </source>
</evidence>
<proteinExistence type="inferred from homology"/>
<keyword evidence="4 13" id="KW-1134">Transmembrane beta strand</keyword>
<evidence type="ECO:0000259" key="16">
    <source>
        <dbReference type="Pfam" id="PF00593"/>
    </source>
</evidence>
<dbReference type="PANTHER" id="PTHR32552">
    <property type="entry name" value="FERRICHROME IRON RECEPTOR-RELATED"/>
    <property type="match status" value="1"/>
</dbReference>
<evidence type="ECO:0000256" key="8">
    <source>
        <dbReference type="ARBA" id="ARBA00023004"/>
    </source>
</evidence>
<dbReference type="RefSeq" id="WP_242034200.1">
    <property type="nucleotide sequence ID" value="NZ_CP021056.1"/>
</dbReference>
<keyword evidence="9" id="KW-0406">Ion transport</keyword>
<keyword evidence="19" id="KW-0675">Receptor</keyword>
<dbReference type="InterPro" id="IPR036942">
    <property type="entry name" value="Beta-barrel_TonB_sf"/>
</dbReference>